<comment type="catalytic activity">
    <reaction evidence="7">
        <text>2 nitric oxide + NADH + 2 O2 = 2 nitrate + NAD(+) + H(+)</text>
        <dbReference type="Rhea" id="RHEA:19469"/>
        <dbReference type="ChEBI" id="CHEBI:15378"/>
        <dbReference type="ChEBI" id="CHEBI:15379"/>
        <dbReference type="ChEBI" id="CHEBI:16480"/>
        <dbReference type="ChEBI" id="CHEBI:17632"/>
        <dbReference type="ChEBI" id="CHEBI:57540"/>
        <dbReference type="ChEBI" id="CHEBI:57945"/>
        <dbReference type="EC" id="1.14.12.17"/>
    </reaction>
</comment>
<comment type="similarity">
    <text evidence="9">Belongs to the globin family.</text>
</comment>
<dbReference type="PANTHER" id="PTHR43396">
    <property type="entry name" value="FLAVOHEMOPROTEIN"/>
    <property type="match status" value="1"/>
</dbReference>
<feature type="domain" description="FAD-binding FR-type" evidence="11">
    <location>
        <begin position="81"/>
        <end position="189"/>
    </location>
</feature>
<name>A0A819FQ51_9BILA</name>
<dbReference type="Gene3D" id="1.10.490.10">
    <property type="entry name" value="Globins"/>
    <property type="match status" value="1"/>
</dbReference>
<dbReference type="PROSITE" id="PS51384">
    <property type="entry name" value="FAD_FR"/>
    <property type="match status" value="1"/>
</dbReference>
<evidence type="ECO:0000256" key="5">
    <source>
        <dbReference type="ARBA" id="ARBA00023004"/>
    </source>
</evidence>
<keyword evidence="9" id="KW-0561">Oxygen transport</keyword>
<dbReference type="InterPro" id="IPR017927">
    <property type="entry name" value="FAD-bd_FR_type"/>
</dbReference>
<dbReference type="EC" id="1.14.12.17" evidence="2"/>
<evidence type="ECO:0000256" key="7">
    <source>
        <dbReference type="ARBA" id="ARBA00048649"/>
    </source>
</evidence>
<keyword evidence="3 9" id="KW-0349">Heme</keyword>
<evidence type="ECO:0000256" key="3">
    <source>
        <dbReference type="ARBA" id="ARBA00022617"/>
    </source>
</evidence>
<dbReference type="GO" id="GO:0009636">
    <property type="term" value="P:response to toxic substance"/>
    <property type="evidence" value="ECO:0007669"/>
    <property type="project" value="UniProtKB-KW"/>
</dbReference>
<proteinExistence type="inferred from homology"/>
<keyword evidence="5" id="KW-0408">Iron</keyword>
<dbReference type="GO" id="GO:0019825">
    <property type="term" value="F:oxygen binding"/>
    <property type="evidence" value="ECO:0007669"/>
    <property type="project" value="InterPro"/>
</dbReference>
<keyword evidence="4" id="KW-0479">Metal-binding</keyword>
<sequence>MDTLMPQMKRISSKHRALMVKPEHYPVVGKYLIQAIREHLGSRATPELMEAWQAAYNAVVGVFMKLEKEMYSQLGDNENEKGFLPYTIVEEDHIASGPIVALTLVRQDGGKLFSYRPGQYISIRMEKDGVLHHGHYSMVEPFNGKNYTVAFKKGDNVDQNSIVSNEILSSRKVGSTVLVSPPAGTFGLVEGAKNHLFISGGIATDINQYSINERILMLMDLGNNAEI</sequence>
<gene>
    <name evidence="12" type="ORF">OTI717_LOCUS22059</name>
</gene>
<dbReference type="PROSITE" id="PS01033">
    <property type="entry name" value="GLOBIN"/>
    <property type="match status" value="1"/>
</dbReference>
<evidence type="ECO:0000256" key="2">
    <source>
        <dbReference type="ARBA" id="ARBA00012229"/>
    </source>
</evidence>
<feature type="domain" description="Globin" evidence="10">
    <location>
        <begin position="1"/>
        <end position="68"/>
    </location>
</feature>
<dbReference type="PANTHER" id="PTHR43396:SF3">
    <property type="entry name" value="FLAVOHEMOPROTEIN"/>
    <property type="match status" value="1"/>
</dbReference>
<evidence type="ECO:0000259" key="11">
    <source>
        <dbReference type="PROSITE" id="PS51384"/>
    </source>
</evidence>
<evidence type="ECO:0000256" key="9">
    <source>
        <dbReference type="RuleBase" id="RU000356"/>
    </source>
</evidence>
<keyword evidence="6" id="KW-0520">NAD</keyword>
<dbReference type="GO" id="GO:0005344">
    <property type="term" value="F:oxygen carrier activity"/>
    <property type="evidence" value="ECO:0007669"/>
    <property type="project" value="UniProtKB-KW"/>
</dbReference>
<protein>
    <recommendedName>
        <fullName evidence="2">nitric oxide dioxygenase</fullName>
        <ecNumber evidence="2">1.14.12.17</ecNumber>
    </recommendedName>
</protein>
<comment type="similarity">
    <text evidence="1">In the C-terminal section; belongs to the flavoprotein pyridine nucleotide cytochrome reductase family.</text>
</comment>
<dbReference type="GO" id="GO:0071949">
    <property type="term" value="F:FAD binding"/>
    <property type="evidence" value="ECO:0007669"/>
    <property type="project" value="TreeGrafter"/>
</dbReference>
<dbReference type="GO" id="GO:0071500">
    <property type="term" value="P:cellular response to nitrosative stress"/>
    <property type="evidence" value="ECO:0007669"/>
    <property type="project" value="TreeGrafter"/>
</dbReference>
<dbReference type="InterPro" id="IPR009050">
    <property type="entry name" value="Globin-like_sf"/>
</dbReference>
<dbReference type="InterPro" id="IPR012292">
    <property type="entry name" value="Globin/Proto"/>
</dbReference>
<dbReference type="InterPro" id="IPR017938">
    <property type="entry name" value="Riboflavin_synthase-like_b-brl"/>
</dbReference>
<keyword evidence="9" id="KW-0813">Transport</keyword>
<dbReference type="InterPro" id="IPR000971">
    <property type="entry name" value="Globin"/>
</dbReference>
<evidence type="ECO:0000256" key="6">
    <source>
        <dbReference type="ARBA" id="ARBA00023027"/>
    </source>
</evidence>
<evidence type="ECO:0000259" key="10">
    <source>
        <dbReference type="PROSITE" id="PS01033"/>
    </source>
</evidence>
<dbReference type="GO" id="GO:0046210">
    <property type="term" value="P:nitric oxide catabolic process"/>
    <property type="evidence" value="ECO:0007669"/>
    <property type="project" value="TreeGrafter"/>
</dbReference>
<evidence type="ECO:0000256" key="8">
    <source>
        <dbReference type="ARBA" id="ARBA00049433"/>
    </source>
</evidence>
<accession>A0A819FQ51</accession>
<dbReference type="Gene3D" id="2.40.30.10">
    <property type="entry name" value="Translation factors"/>
    <property type="match status" value="1"/>
</dbReference>
<dbReference type="GO" id="GO:0008941">
    <property type="term" value="F:nitric oxide dioxygenase NAD(P)H activity"/>
    <property type="evidence" value="ECO:0007669"/>
    <property type="project" value="UniProtKB-EC"/>
</dbReference>
<dbReference type="SUPFAM" id="SSF63380">
    <property type="entry name" value="Riboflavin synthase domain-like"/>
    <property type="match status" value="1"/>
</dbReference>
<dbReference type="AlphaFoldDB" id="A0A819FQ51"/>
<dbReference type="Pfam" id="PF00042">
    <property type="entry name" value="Globin"/>
    <property type="match status" value="1"/>
</dbReference>
<dbReference type="EMBL" id="CAJOAX010003692">
    <property type="protein sequence ID" value="CAF3867931.1"/>
    <property type="molecule type" value="Genomic_DNA"/>
</dbReference>
<dbReference type="Proteomes" id="UP000663823">
    <property type="component" value="Unassembled WGS sequence"/>
</dbReference>
<evidence type="ECO:0000256" key="4">
    <source>
        <dbReference type="ARBA" id="ARBA00022723"/>
    </source>
</evidence>
<organism evidence="12 13">
    <name type="scientific">Rotaria sordida</name>
    <dbReference type="NCBI Taxonomy" id="392033"/>
    <lineage>
        <taxon>Eukaryota</taxon>
        <taxon>Metazoa</taxon>
        <taxon>Spiralia</taxon>
        <taxon>Gnathifera</taxon>
        <taxon>Rotifera</taxon>
        <taxon>Eurotatoria</taxon>
        <taxon>Bdelloidea</taxon>
        <taxon>Philodinida</taxon>
        <taxon>Philodinidae</taxon>
        <taxon>Rotaria</taxon>
    </lineage>
</organism>
<evidence type="ECO:0000313" key="12">
    <source>
        <dbReference type="EMBL" id="CAF3867931.1"/>
    </source>
</evidence>
<dbReference type="SUPFAM" id="SSF46458">
    <property type="entry name" value="Globin-like"/>
    <property type="match status" value="1"/>
</dbReference>
<evidence type="ECO:0000256" key="1">
    <source>
        <dbReference type="ARBA" id="ARBA00006401"/>
    </source>
</evidence>
<comment type="caution">
    <text evidence="12">The sequence shown here is derived from an EMBL/GenBank/DDBJ whole genome shotgun (WGS) entry which is preliminary data.</text>
</comment>
<reference evidence="12" key="1">
    <citation type="submission" date="2021-02" db="EMBL/GenBank/DDBJ databases">
        <authorList>
            <person name="Nowell W R."/>
        </authorList>
    </citation>
    <scope>NUCLEOTIDE SEQUENCE</scope>
</reference>
<dbReference type="GO" id="GO:0046872">
    <property type="term" value="F:metal ion binding"/>
    <property type="evidence" value="ECO:0007669"/>
    <property type="project" value="UniProtKB-KW"/>
</dbReference>
<evidence type="ECO:0000313" key="13">
    <source>
        <dbReference type="Proteomes" id="UP000663823"/>
    </source>
</evidence>
<comment type="catalytic activity">
    <reaction evidence="8">
        <text>2 nitric oxide + NADPH + 2 O2 = 2 nitrate + NADP(+) + H(+)</text>
        <dbReference type="Rhea" id="RHEA:19465"/>
        <dbReference type="ChEBI" id="CHEBI:15378"/>
        <dbReference type="ChEBI" id="CHEBI:15379"/>
        <dbReference type="ChEBI" id="CHEBI:16480"/>
        <dbReference type="ChEBI" id="CHEBI:17632"/>
        <dbReference type="ChEBI" id="CHEBI:57783"/>
        <dbReference type="ChEBI" id="CHEBI:58349"/>
        <dbReference type="EC" id="1.14.12.17"/>
    </reaction>
</comment>
<dbReference type="GO" id="GO:0020037">
    <property type="term" value="F:heme binding"/>
    <property type="evidence" value="ECO:0007669"/>
    <property type="project" value="InterPro"/>
</dbReference>